<name>A0ABN1QFV1_9ACTN</name>
<dbReference type="NCBIfam" id="TIGR03954">
    <property type="entry name" value="integ_memb_HG"/>
    <property type="match status" value="1"/>
</dbReference>
<feature type="transmembrane region" description="Helical" evidence="6">
    <location>
        <begin position="7"/>
        <end position="29"/>
    </location>
</feature>
<reference evidence="8 9" key="1">
    <citation type="journal article" date="2019" name="Int. J. Syst. Evol. Microbiol.">
        <title>The Global Catalogue of Microorganisms (GCM) 10K type strain sequencing project: providing services to taxonomists for standard genome sequencing and annotation.</title>
        <authorList>
            <consortium name="The Broad Institute Genomics Platform"/>
            <consortium name="The Broad Institute Genome Sequencing Center for Infectious Disease"/>
            <person name="Wu L."/>
            <person name="Ma J."/>
        </authorList>
    </citation>
    <scope>NUCLEOTIDE SEQUENCE [LARGE SCALE GENOMIC DNA]</scope>
    <source>
        <strain evidence="8 9">JCM 10696</strain>
    </source>
</reference>
<organism evidence="8 9">
    <name type="scientific">Actinocorallia libanotica</name>
    <dbReference type="NCBI Taxonomy" id="46162"/>
    <lineage>
        <taxon>Bacteria</taxon>
        <taxon>Bacillati</taxon>
        <taxon>Actinomycetota</taxon>
        <taxon>Actinomycetes</taxon>
        <taxon>Streptosporangiales</taxon>
        <taxon>Thermomonosporaceae</taxon>
        <taxon>Actinocorallia</taxon>
    </lineage>
</organism>
<evidence type="ECO:0000256" key="6">
    <source>
        <dbReference type="SAM" id="Phobius"/>
    </source>
</evidence>
<feature type="transmembrane region" description="Helical" evidence="6">
    <location>
        <begin position="41"/>
        <end position="62"/>
    </location>
</feature>
<evidence type="ECO:0000256" key="5">
    <source>
        <dbReference type="ARBA" id="ARBA00023136"/>
    </source>
</evidence>
<dbReference type="EMBL" id="BAAAHH010000003">
    <property type="protein sequence ID" value="GAA0942096.1"/>
    <property type="molecule type" value="Genomic_DNA"/>
</dbReference>
<sequence>MEAAINRYRILATVVGVMLILVCFVGLPIRLLTGNETPSAIISPVHGLLYMIYLVISFDLYTKAQWPMKKFLIMVSAGLVPFLAFFIERKIVAEAREVSALQQSAAKA</sequence>
<dbReference type="InterPro" id="IPR023845">
    <property type="entry name" value="DUF3817_TM"/>
</dbReference>
<keyword evidence="5 6" id="KW-0472">Membrane</keyword>
<proteinExistence type="predicted"/>
<dbReference type="PANTHER" id="PTHR40077">
    <property type="entry name" value="MEMBRANE PROTEIN-RELATED"/>
    <property type="match status" value="1"/>
</dbReference>
<dbReference type="Proteomes" id="UP001500665">
    <property type="component" value="Unassembled WGS sequence"/>
</dbReference>
<evidence type="ECO:0000259" key="7">
    <source>
        <dbReference type="Pfam" id="PF12823"/>
    </source>
</evidence>
<comment type="caution">
    <text evidence="8">The sequence shown here is derived from an EMBL/GenBank/DDBJ whole genome shotgun (WGS) entry which is preliminary data.</text>
</comment>
<gene>
    <name evidence="8" type="ORF">GCM10009550_12980</name>
</gene>
<keyword evidence="4 6" id="KW-1133">Transmembrane helix</keyword>
<dbReference type="PANTHER" id="PTHR40077:SF2">
    <property type="entry name" value="MEMBRANE PROTEIN"/>
    <property type="match status" value="1"/>
</dbReference>
<protein>
    <submittedName>
        <fullName evidence="8">DUF3817 domain-containing protein</fullName>
    </submittedName>
</protein>
<evidence type="ECO:0000256" key="2">
    <source>
        <dbReference type="ARBA" id="ARBA00022475"/>
    </source>
</evidence>
<feature type="domain" description="DUF3817" evidence="7">
    <location>
        <begin position="6"/>
        <end position="91"/>
    </location>
</feature>
<evidence type="ECO:0000313" key="8">
    <source>
        <dbReference type="EMBL" id="GAA0942096.1"/>
    </source>
</evidence>
<keyword evidence="3 6" id="KW-0812">Transmembrane</keyword>
<keyword evidence="2" id="KW-1003">Cell membrane</keyword>
<dbReference type="RefSeq" id="WP_344237770.1">
    <property type="nucleotide sequence ID" value="NZ_BAAAHH010000003.1"/>
</dbReference>
<feature type="transmembrane region" description="Helical" evidence="6">
    <location>
        <begin position="71"/>
        <end position="87"/>
    </location>
</feature>
<evidence type="ECO:0000256" key="1">
    <source>
        <dbReference type="ARBA" id="ARBA00004651"/>
    </source>
</evidence>
<evidence type="ECO:0000256" key="3">
    <source>
        <dbReference type="ARBA" id="ARBA00022692"/>
    </source>
</evidence>
<keyword evidence="9" id="KW-1185">Reference proteome</keyword>
<accession>A0ABN1QFV1</accession>
<comment type="subcellular location">
    <subcellularLocation>
        <location evidence="1">Cell membrane</location>
        <topology evidence="1">Multi-pass membrane protein</topology>
    </subcellularLocation>
</comment>
<dbReference type="Pfam" id="PF12823">
    <property type="entry name" value="DUF3817"/>
    <property type="match status" value="1"/>
</dbReference>
<evidence type="ECO:0000313" key="9">
    <source>
        <dbReference type="Proteomes" id="UP001500665"/>
    </source>
</evidence>
<evidence type="ECO:0000256" key="4">
    <source>
        <dbReference type="ARBA" id="ARBA00022989"/>
    </source>
</evidence>